<dbReference type="RefSeq" id="WP_145350649.1">
    <property type="nucleotide sequence ID" value="NZ_CP036262.1"/>
</dbReference>
<dbReference type="PANTHER" id="PTHR12283:SF6">
    <property type="entry name" value="GLUTAMINYL-PEPTIDE CYCLOTRANSFERASE-RELATED"/>
    <property type="match status" value="1"/>
</dbReference>
<dbReference type="GO" id="GO:0008270">
    <property type="term" value="F:zinc ion binding"/>
    <property type="evidence" value="ECO:0007669"/>
    <property type="project" value="TreeGrafter"/>
</dbReference>
<keyword evidence="2" id="KW-0012">Acyltransferase</keyword>
<feature type="transmembrane region" description="Helical" evidence="4">
    <location>
        <begin position="34"/>
        <end position="53"/>
    </location>
</feature>
<evidence type="ECO:0000313" key="7">
    <source>
        <dbReference type="Proteomes" id="UP000320672"/>
    </source>
</evidence>
<gene>
    <name evidence="6" type="ORF">FF011L_11330</name>
</gene>
<accession>A0A517MBX6</accession>
<name>A0A517MBX6_9BACT</name>
<dbReference type="InterPro" id="IPR040234">
    <property type="entry name" value="QC/QCL"/>
</dbReference>
<protein>
    <submittedName>
        <fullName evidence="6">Peptidase family M28</fullName>
    </submittedName>
</protein>
<proteinExistence type="predicted"/>
<evidence type="ECO:0000256" key="1">
    <source>
        <dbReference type="ARBA" id="ARBA00022679"/>
    </source>
</evidence>
<organism evidence="6 7">
    <name type="scientific">Roseimaritima multifibrata</name>
    <dbReference type="NCBI Taxonomy" id="1930274"/>
    <lineage>
        <taxon>Bacteria</taxon>
        <taxon>Pseudomonadati</taxon>
        <taxon>Planctomycetota</taxon>
        <taxon>Planctomycetia</taxon>
        <taxon>Pirellulales</taxon>
        <taxon>Pirellulaceae</taxon>
        <taxon>Roseimaritima</taxon>
    </lineage>
</organism>
<keyword evidence="4" id="KW-1133">Transmembrane helix</keyword>
<evidence type="ECO:0000256" key="3">
    <source>
        <dbReference type="SAM" id="MobiDB-lite"/>
    </source>
</evidence>
<evidence type="ECO:0000256" key="4">
    <source>
        <dbReference type="SAM" id="Phobius"/>
    </source>
</evidence>
<dbReference type="Proteomes" id="UP000320672">
    <property type="component" value="Chromosome"/>
</dbReference>
<dbReference type="SUPFAM" id="SSF53187">
    <property type="entry name" value="Zn-dependent exopeptidases"/>
    <property type="match status" value="1"/>
</dbReference>
<evidence type="ECO:0000256" key="2">
    <source>
        <dbReference type="ARBA" id="ARBA00023315"/>
    </source>
</evidence>
<dbReference type="Pfam" id="PF04389">
    <property type="entry name" value="Peptidase_M28"/>
    <property type="match status" value="1"/>
</dbReference>
<sequence>MSATAPSHRPRRHSTPPLQSSEAATGPSKSRIQVWVWGVVLVGIAIIAVGFVWNPFAANRDPLQATLAARSVVPKEYDPARAFGFLEQTCAIGPRVSGTAGMVRQQEMLTKFFEAEGAEVELQTFAARHPETGEVLTLGNLIARFRPAAAKRFLICAHYDTRPFPDQDPIDPKGEFIGANDGASGVAGLMELSLRASEWPADIGVDLVLFDGEELVYDGNRDPYFLGSTHFAQEYLAAKDAPRYQSGVLLDMIADAEQHLFIEQNSWRYARPVVRQVWGTAARLRVQTFKNRIVHEVRDDHLPLNTIAKIPTIDIIDFDYPRPTRSGPSYWHTRQDVPANCSGQSIVNVVYVVDQWLKSM</sequence>
<keyword evidence="4" id="KW-0472">Membrane</keyword>
<evidence type="ECO:0000259" key="5">
    <source>
        <dbReference type="Pfam" id="PF04389"/>
    </source>
</evidence>
<dbReference type="EMBL" id="CP036262">
    <property type="protein sequence ID" value="QDS92390.1"/>
    <property type="molecule type" value="Genomic_DNA"/>
</dbReference>
<dbReference type="PANTHER" id="PTHR12283">
    <property type="entry name" value="GLUTAMINYL-PEPTIDE CYCLOTRANSFERASE"/>
    <property type="match status" value="1"/>
</dbReference>
<dbReference type="Gene3D" id="3.40.630.10">
    <property type="entry name" value="Zn peptidases"/>
    <property type="match status" value="1"/>
</dbReference>
<dbReference type="InterPro" id="IPR007484">
    <property type="entry name" value="Peptidase_M28"/>
</dbReference>
<dbReference type="OrthoDB" id="256090at2"/>
<keyword evidence="1" id="KW-0808">Transferase</keyword>
<feature type="region of interest" description="Disordered" evidence="3">
    <location>
        <begin position="1"/>
        <end position="25"/>
    </location>
</feature>
<evidence type="ECO:0000313" key="6">
    <source>
        <dbReference type="EMBL" id="QDS92390.1"/>
    </source>
</evidence>
<dbReference type="KEGG" id="rml:FF011L_11330"/>
<dbReference type="AlphaFoldDB" id="A0A517MBX6"/>
<dbReference type="GO" id="GO:0016603">
    <property type="term" value="F:glutaminyl-peptide cyclotransferase activity"/>
    <property type="evidence" value="ECO:0007669"/>
    <property type="project" value="TreeGrafter"/>
</dbReference>
<keyword evidence="4" id="KW-0812">Transmembrane</keyword>
<keyword evidence="7" id="KW-1185">Reference proteome</keyword>
<feature type="domain" description="Peptidase M28" evidence="5">
    <location>
        <begin position="140"/>
        <end position="352"/>
    </location>
</feature>
<reference evidence="6 7" key="1">
    <citation type="submission" date="2019-02" db="EMBL/GenBank/DDBJ databases">
        <title>Deep-cultivation of Planctomycetes and their phenomic and genomic characterization uncovers novel biology.</title>
        <authorList>
            <person name="Wiegand S."/>
            <person name="Jogler M."/>
            <person name="Boedeker C."/>
            <person name="Pinto D."/>
            <person name="Vollmers J."/>
            <person name="Rivas-Marin E."/>
            <person name="Kohn T."/>
            <person name="Peeters S.H."/>
            <person name="Heuer A."/>
            <person name="Rast P."/>
            <person name="Oberbeckmann S."/>
            <person name="Bunk B."/>
            <person name="Jeske O."/>
            <person name="Meyerdierks A."/>
            <person name="Storesund J.E."/>
            <person name="Kallscheuer N."/>
            <person name="Luecker S."/>
            <person name="Lage O.M."/>
            <person name="Pohl T."/>
            <person name="Merkel B.J."/>
            <person name="Hornburger P."/>
            <person name="Mueller R.-W."/>
            <person name="Bruemmer F."/>
            <person name="Labrenz M."/>
            <person name="Spormann A.M."/>
            <person name="Op den Camp H."/>
            <person name="Overmann J."/>
            <person name="Amann R."/>
            <person name="Jetten M.S.M."/>
            <person name="Mascher T."/>
            <person name="Medema M.H."/>
            <person name="Devos D.P."/>
            <person name="Kaster A.-K."/>
            <person name="Ovreas L."/>
            <person name="Rohde M."/>
            <person name="Galperin M.Y."/>
            <person name="Jogler C."/>
        </authorList>
    </citation>
    <scope>NUCLEOTIDE SEQUENCE [LARGE SCALE GENOMIC DNA]</scope>
    <source>
        <strain evidence="6 7">FF011L</strain>
    </source>
</reference>